<name>A0ABS2PK11_9STRE</name>
<dbReference type="EMBL" id="JAFBEI010000007">
    <property type="protein sequence ID" value="MBM7635684.1"/>
    <property type="molecule type" value="Genomic_DNA"/>
</dbReference>
<proteinExistence type="predicted"/>
<dbReference type="Proteomes" id="UP000809081">
    <property type="component" value="Unassembled WGS sequence"/>
</dbReference>
<keyword evidence="2" id="KW-1185">Reference proteome</keyword>
<accession>A0ABS2PK11</accession>
<evidence type="ECO:0000313" key="1">
    <source>
        <dbReference type="EMBL" id="MBM7635684.1"/>
    </source>
</evidence>
<evidence type="ECO:0000313" key="2">
    <source>
        <dbReference type="Proteomes" id="UP000809081"/>
    </source>
</evidence>
<protein>
    <submittedName>
        <fullName evidence="1">Uncharacterized protein</fullName>
    </submittedName>
</protein>
<comment type="caution">
    <text evidence="1">The sequence shown here is derived from an EMBL/GenBank/DDBJ whole genome shotgun (WGS) entry which is preliminary data.</text>
</comment>
<reference evidence="1 2" key="1">
    <citation type="submission" date="2021-01" db="EMBL/GenBank/DDBJ databases">
        <title>Genomic Encyclopedia of Type Strains, Phase IV (KMG-IV): sequencing the most valuable type-strain genomes for metagenomic binning, comparative biology and taxonomic classification.</title>
        <authorList>
            <person name="Goeker M."/>
        </authorList>
    </citation>
    <scope>NUCLEOTIDE SEQUENCE [LARGE SCALE GENOMIC DNA]</scope>
    <source>
        <strain evidence="1 2">DSM 27513</strain>
    </source>
</reference>
<sequence length="217" mass="24828">MKKTSLLLALVLFGGIGYYLYDAYFIETDWYWTSSAQDFASSVSQETKEKVSKLEVGKSYDFGQVIKLVDESHFVYYYAEEYTSSELEEAREDAESDAVYPTIWFGEGSYRKDGDDYYLLTTREVKMIFSDTKTYKAKHFREQIETPNLAKDYLKVPQLSKSGNYYQYHSSQFSLNADGSLTDTGTTEVEIVSPSSQTLPNNLSSFLAQYQPESSKS</sequence>
<organism evidence="1 2">
    <name type="scientific">Streptococcus saliviloxodontae</name>
    <dbReference type="NCBI Taxonomy" id="1349416"/>
    <lineage>
        <taxon>Bacteria</taxon>
        <taxon>Bacillati</taxon>
        <taxon>Bacillota</taxon>
        <taxon>Bacilli</taxon>
        <taxon>Lactobacillales</taxon>
        <taxon>Streptococcaceae</taxon>
        <taxon>Streptococcus</taxon>
    </lineage>
</organism>
<gene>
    <name evidence="1" type="ORF">JOC31_000485</name>
</gene>
<dbReference type="RefSeq" id="WP_205016617.1">
    <property type="nucleotide sequence ID" value="NZ_JAFBEI010000007.1"/>
</dbReference>